<evidence type="ECO:0000256" key="1">
    <source>
        <dbReference type="SAM" id="MobiDB-lite"/>
    </source>
</evidence>
<dbReference type="GO" id="GO:0031573">
    <property type="term" value="P:mitotic intra-S DNA damage checkpoint signaling"/>
    <property type="evidence" value="ECO:0007669"/>
    <property type="project" value="TreeGrafter"/>
</dbReference>
<proteinExistence type="predicted"/>
<dbReference type="RefSeq" id="XP_019019232.1">
    <property type="nucleotide sequence ID" value="XM_019159914.1"/>
</dbReference>
<organism evidence="2 3">
    <name type="scientific">Pichia membranifaciens NRRL Y-2026</name>
    <dbReference type="NCBI Taxonomy" id="763406"/>
    <lineage>
        <taxon>Eukaryota</taxon>
        <taxon>Fungi</taxon>
        <taxon>Dikarya</taxon>
        <taxon>Ascomycota</taxon>
        <taxon>Saccharomycotina</taxon>
        <taxon>Pichiomycetes</taxon>
        <taxon>Pichiales</taxon>
        <taxon>Pichiaceae</taxon>
        <taxon>Pichia</taxon>
    </lineage>
</organism>
<feature type="region of interest" description="Disordered" evidence="1">
    <location>
        <begin position="465"/>
        <end position="495"/>
    </location>
</feature>
<keyword evidence="3" id="KW-1185">Reference proteome</keyword>
<feature type="compositionally biased region" description="Acidic residues" evidence="1">
    <location>
        <begin position="535"/>
        <end position="544"/>
    </location>
</feature>
<dbReference type="AlphaFoldDB" id="A0A1E3NPT9"/>
<dbReference type="OrthoDB" id="3992718at2759"/>
<dbReference type="PANTHER" id="PTHR15237">
    <property type="entry name" value="DNA REPAIR PROTEIN RAD9"/>
    <property type="match status" value="1"/>
</dbReference>
<accession>A0A1E3NPT9</accession>
<sequence length="560" mass="63296">MPFRAEFELKAKDSRALWTKAINAFHTISDSFKIVIFQGTESGVDALGRKCFSEIEFITMNKTKTTVLNISFKECFFKRFSITGEIATGESERYRVTGNQFTHNYAKSYTLIVNSQDMNILFKDCGDDAISWKVFMLAGNEISHMVYSHKLFVEFDTRSGMKKKYSIAFRPGINTSDDRIHCIYLKTLENQKMRDEILEGAANGSGAAVGEFDDANLFDEEEDERIHRVALNTLILRRFIQSFPPTLEDFQIGIAPIEGTIFFKGFNRQQITSKVESMSNRPMTLSICMRLDQIVYNNIRDLGLRGDEDNNEKSADEHHISFRLKNFKTFIQIISGNLSVFNDEDTNGKSRAKAVESFEEGITLGDDDNICDIMFSKPGYPIIFEKRYFMNGVSEMQECSSVTLTEVTDGESRKLVLEAGSTNVNDKLANFALQAANGFVDDRLRRVATTTGRVEDGLRNTDVGEPLFVADEGGDMEESNMGGVSTSVGDGDRRSVGGGSEDFERIFWDNSKFHQSHVVEKALGTEQELEREHREEEDEKEVGEEYLGPTQDLQVKGIFD</sequence>
<dbReference type="PANTHER" id="PTHR15237:SF0">
    <property type="entry name" value="CELL CYCLE CHECKPOINT CONTROL PROTEIN"/>
    <property type="match status" value="1"/>
</dbReference>
<dbReference type="InterPro" id="IPR007268">
    <property type="entry name" value="Rad9/Ddc1"/>
</dbReference>
<dbReference type="GeneID" id="30176601"/>
<dbReference type="GO" id="GO:0000076">
    <property type="term" value="P:DNA replication checkpoint signaling"/>
    <property type="evidence" value="ECO:0007669"/>
    <property type="project" value="TreeGrafter"/>
</dbReference>
<evidence type="ECO:0000313" key="2">
    <source>
        <dbReference type="EMBL" id="ODQ48119.1"/>
    </source>
</evidence>
<feature type="region of interest" description="Disordered" evidence="1">
    <location>
        <begin position="523"/>
        <end position="560"/>
    </location>
</feature>
<evidence type="ECO:0000313" key="3">
    <source>
        <dbReference type="Proteomes" id="UP000094455"/>
    </source>
</evidence>
<name>A0A1E3NPT9_9ASCO</name>
<dbReference type="GO" id="GO:0071479">
    <property type="term" value="P:cellular response to ionizing radiation"/>
    <property type="evidence" value="ECO:0007669"/>
    <property type="project" value="TreeGrafter"/>
</dbReference>
<dbReference type="GO" id="GO:0030896">
    <property type="term" value="C:checkpoint clamp complex"/>
    <property type="evidence" value="ECO:0007669"/>
    <property type="project" value="InterPro"/>
</dbReference>
<dbReference type="STRING" id="763406.A0A1E3NPT9"/>
<gene>
    <name evidence="2" type="ORF">PICMEDRAFT_123386</name>
</gene>
<dbReference type="Proteomes" id="UP000094455">
    <property type="component" value="Unassembled WGS sequence"/>
</dbReference>
<dbReference type="GO" id="GO:0006281">
    <property type="term" value="P:DNA repair"/>
    <property type="evidence" value="ECO:0007669"/>
    <property type="project" value="TreeGrafter"/>
</dbReference>
<protein>
    <submittedName>
        <fullName evidence="2">Uncharacterized protein</fullName>
    </submittedName>
</protein>
<dbReference type="EMBL" id="KV454002">
    <property type="protein sequence ID" value="ODQ48119.1"/>
    <property type="molecule type" value="Genomic_DNA"/>
</dbReference>
<reference evidence="2 3" key="1">
    <citation type="journal article" date="2016" name="Proc. Natl. Acad. Sci. U.S.A.">
        <title>Comparative genomics of biotechnologically important yeasts.</title>
        <authorList>
            <person name="Riley R."/>
            <person name="Haridas S."/>
            <person name="Wolfe K.H."/>
            <person name="Lopes M.R."/>
            <person name="Hittinger C.T."/>
            <person name="Goeker M."/>
            <person name="Salamov A.A."/>
            <person name="Wisecaver J.H."/>
            <person name="Long T.M."/>
            <person name="Calvey C.H."/>
            <person name="Aerts A.L."/>
            <person name="Barry K.W."/>
            <person name="Choi C."/>
            <person name="Clum A."/>
            <person name="Coughlan A.Y."/>
            <person name="Deshpande S."/>
            <person name="Douglass A.P."/>
            <person name="Hanson S.J."/>
            <person name="Klenk H.-P."/>
            <person name="LaButti K.M."/>
            <person name="Lapidus A."/>
            <person name="Lindquist E.A."/>
            <person name="Lipzen A.M."/>
            <person name="Meier-Kolthoff J.P."/>
            <person name="Ohm R.A."/>
            <person name="Otillar R.P."/>
            <person name="Pangilinan J.L."/>
            <person name="Peng Y."/>
            <person name="Rokas A."/>
            <person name="Rosa C.A."/>
            <person name="Scheuner C."/>
            <person name="Sibirny A.A."/>
            <person name="Slot J.C."/>
            <person name="Stielow J.B."/>
            <person name="Sun H."/>
            <person name="Kurtzman C.P."/>
            <person name="Blackwell M."/>
            <person name="Grigoriev I.V."/>
            <person name="Jeffries T.W."/>
        </authorList>
    </citation>
    <scope>NUCLEOTIDE SEQUENCE [LARGE SCALE GENOMIC DNA]</scope>
    <source>
        <strain evidence="2 3">NRRL Y-2026</strain>
    </source>
</reference>